<dbReference type="GO" id="GO:0003677">
    <property type="term" value="F:DNA binding"/>
    <property type="evidence" value="ECO:0007669"/>
    <property type="project" value="UniProtKB-KW"/>
</dbReference>
<dbReference type="GO" id="GO:0005829">
    <property type="term" value="C:cytosol"/>
    <property type="evidence" value="ECO:0007669"/>
    <property type="project" value="TreeGrafter"/>
</dbReference>
<dbReference type="Pfam" id="PF03466">
    <property type="entry name" value="LysR_substrate"/>
    <property type="match status" value="1"/>
</dbReference>
<keyword evidence="2" id="KW-0805">Transcription regulation</keyword>
<dbReference type="InterPro" id="IPR005119">
    <property type="entry name" value="LysR_subst-bd"/>
</dbReference>
<sequence>MNITIRQISYFVATAEEGSISAAAAAVGISQSAITESVRMLELQTGATLFDRHSKGVVLTYQGHQFLRHSRLILAAVADAGRAVSITKPQSISGTLTLGVTSLVAGYFLADVLARLRRVFPKLVVKVTEEDRSYIEHLVVNGELQVALMLISNLANQDALESEVLVRSSNRVWLSAGHPLVACKQIALADIAREPVIGLTIDEMGQNSEGIWRPTGLHPNIVLHTSSVEAVRSLVATGAGIAVLPDIAFRQWSLEGDRLEVRALEDPIPTVDVGVVWRRGSMLAEPASVFLALARGYRMVRHFTA</sequence>
<dbReference type="RefSeq" id="WP_109658978.1">
    <property type="nucleotide sequence ID" value="NZ_QGGH01000001.1"/>
</dbReference>
<comment type="similarity">
    <text evidence="1">Belongs to the LysR transcriptional regulatory family.</text>
</comment>
<keyword evidence="4" id="KW-0804">Transcription</keyword>
<dbReference type="Pfam" id="PF00126">
    <property type="entry name" value="HTH_1"/>
    <property type="match status" value="1"/>
</dbReference>
<dbReference type="AlphaFoldDB" id="A0A8E2WGC4"/>
<evidence type="ECO:0000256" key="4">
    <source>
        <dbReference type="ARBA" id="ARBA00023163"/>
    </source>
</evidence>
<protein>
    <submittedName>
        <fullName evidence="6">LysR family transcriptional regulator</fullName>
    </submittedName>
</protein>
<dbReference type="Gene3D" id="3.40.190.10">
    <property type="entry name" value="Periplasmic binding protein-like II"/>
    <property type="match status" value="2"/>
</dbReference>
<dbReference type="GeneID" id="61049833"/>
<dbReference type="PRINTS" id="PR00039">
    <property type="entry name" value="HTHLYSR"/>
</dbReference>
<comment type="caution">
    <text evidence="6">The sequence shown here is derived from an EMBL/GenBank/DDBJ whole genome shotgun (WGS) entry which is preliminary data.</text>
</comment>
<dbReference type="PANTHER" id="PTHR30419:SF29">
    <property type="entry name" value="LYSR-FAMILY TRANSCRIPTIONAL REGULATOR"/>
    <property type="match status" value="1"/>
</dbReference>
<dbReference type="EMBL" id="QGGH01000001">
    <property type="protein sequence ID" value="PWJ93807.1"/>
    <property type="molecule type" value="Genomic_DNA"/>
</dbReference>
<evidence type="ECO:0000256" key="1">
    <source>
        <dbReference type="ARBA" id="ARBA00009437"/>
    </source>
</evidence>
<evidence type="ECO:0000313" key="7">
    <source>
        <dbReference type="Proteomes" id="UP000245631"/>
    </source>
</evidence>
<dbReference type="PANTHER" id="PTHR30419">
    <property type="entry name" value="HTH-TYPE TRANSCRIPTIONAL REGULATOR YBHD"/>
    <property type="match status" value="1"/>
</dbReference>
<name>A0A8E2WGC4_RHILI</name>
<dbReference type="InterPro" id="IPR036388">
    <property type="entry name" value="WH-like_DNA-bd_sf"/>
</dbReference>
<evidence type="ECO:0000259" key="5">
    <source>
        <dbReference type="PROSITE" id="PS50931"/>
    </source>
</evidence>
<proteinExistence type="inferred from homology"/>
<evidence type="ECO:0000313" key="6">
    <source>
        <dbReference type="EMBL" id="PWJ93807.1"/>
    </source>
</evidence>
<organism evidence="6 7">
    <name type="scientific">Rhizobium loti</name>
    <name type="common">Mesorhizobium loti</name>
    <dbReference type="NCBI Taxonomy" id="381"/>
    <lineage>
        <taxon>Bacteria</taxon>
        <taxon>Pseudomonadati</taxon>
        <taxon>Pseudomonadota</taxon>
        <taxon>Alphaproteobacteria</taxon>
        <taxon>Hyphomicrobiales</taxon>
        <taxon>Phyllobacteriaceae</taxon>
        <taxon>Mesorhizobium</taxon>
    </lineage>
</organism>
<dbReference type="SUPFAM" id="SSF46785">
    <property type="entry name" value="Winged helix' DNA-binding domain"/>
    <property type="match status" value="1"/>
</dbReference>
<evidence type="ECO:0000256" key="2">
    <source>
        <dbReference type="ARBA" id="ARBA00023015"/>
    </source>
</evidence>
<dbReference type="InterPro" id="IPR036390">
    <property type="entry name" value="WH_DNA-bd_sf"/>
</dbReference>
<accession>A0A8E2WGC4</accession>
<dbReference type="SUPFAM" id="SSF53850">
    <property type="entry name" value="Periplasmic binding protein-like II"/>
    <property type="match status" value="1"/>
</dbReference>
<dbReference type="PROSITE" id="PS50931">
    <property type="entry name" value="HTH_LYSR"/>
    <property type="match status" value="1"/>
</dbReference>
<keyword evidence="3" id="KW-0238">DNA-binding</keyword>
<dbReference type="FunFam" id="1.10.10.10:FF:000001">
    <property type="entry name" value="LysR family transcriptional regulator"/>
    <property type="match status" value="1"/>
</dbReference>
<dbReference type="Gene3D" id="1.10.10.10">
    <property type="entry name" value="Winged helix-like DNA-binding domain superfamily/Winged helix DNA-binding domain"/>
    <property type="match status" value="1"/>
</dbReference>
<gene>
    <name evidence="6" type="ORF">C8D77_101487</name>
</gene>
<dbReference type="InterPro" id="IPR000847">
    <property type="entry name" value="LysR_HTH_N"/>
</dbReference>
<dbReference type="InterPro" id="IPR050950">
    <property type="entry name" value="HTH-type_LysR_regulators"/>
</dbReference>
<dbReference type="GO" id="GO:0003700">
    <property type="term" value="F:DNA-binding transcription factor activity"/>
    <property type="evidence" value="ECO:0007669"/>
    <property type="project" value="InterPro"/>
</dbReference>
<dbReference type="Proteomes" id="UP000245631">
    <property type="component" value="Unassembled WGS sequence"/>
</dbReference>
<evidence type="ECO:0000256" key="3">
    <source>
        <dbReference type="ARBA" id="ARBA00023125"/>
    </source>
</evidence>
<reference evidence="6 7" key="1">
    <citation type="submission" date="2018-05" db="EMBL/GenBank/DDBJ databases">
        <title>Genomic Encyclopedia of Type Strains, Phase IV (KMG-IV): sequencing the most valuable type-strain genomes for metagenomic binning, comparative biology and taxonomic classification.</title>
        <authorList>
            <person name="Goeker M."/>
        </authorList>
    </citation>
    <scope>NUCLEOTIDE SEQUENCE [LARGE SCALE GENOMIC DNA]</scope>
    <source>
        <strain evidence="6 7">DSM 2626</strain>
    </source>
</reference>
<feature type="domain" description="HTH lysR-type" evidence="5">
    <location>
        <begin position="3"/>
        <end position="60"/>
    </location>
</feature>